<accession>A0AAP0L4M8</accession>
<evidence type="ECO:0000313" key="3">
    <source>
        <dbReference type="EMBL" id="KAK9163638.1"/>
    </source>
</evidence>
<evidence type="ECO:0000313" key="4">
    <source>
        <dbReference type="Proteomes" id="UP001420932"/>
    </source>
</evidence>
<sequence length="448" mass="48648">MEVDLVQKGLDLYRRKKRLVLMAAALGVAGYGLYKVYNSPVMVKRRQRVLNLMRAMYSVAEVVADSAETVGVVSKDLKEFLRSDADEIPTSLRQISKIVKSDEFAESVSRVSQAVTKGVLRGYKTESGGGGGGGGGGNGSNGGDSIGDSRSMSDRVLDRLFSTAGTGFSSVVVGSFARNMVLGIYSGSQVNGDSSSSDGRSDSDDDSSSVPRWINVVCSDDKFRAVIADSVQVFVSTAVAVYLDKTMNINTYDEIFSGLTNPSHETKVRDMLVTVCSGAVETLVRTSHQVFTAEDGSAKPNLNSNSNSDSSSFAMEHANGSKSVRYKDFEDGALLLDMETRNSSSTDGILDNGWVGKVSSTLSVPNNRRFLLDLTGRVTYETVKSCLDFFLWRMLDLFKRGSNFVRDEVIERGIEVMRYISAKSAVIFTVCFALCLRVVYGTRFMVPA</sequence>
<gene>
    <name evidence="3" type="ORF">Syun_004540</name>
</gene>
<evidence type="ECO:0008006" key="5">
    <source>
        <dbReference type="Google" id="ProtNLM"/>
    </source>
</evidence>
<comment type="caution">
    <text evidence="3">The sequence shown here is derived from an EMBL/GenBank/DDBJ whole genome shotgun (WGS) entry which is preliminary data.</text>
</comment>
<feature type="compositionally biased region" description="Low complexity" evidence="1">
    <location>
        <begin position="301"/>
        <end position="312"/>
    </location>
</feature>
<proteinExistence type="predicted"/>
<organism evidence="3 4">
    <name type="scientific">Stephania yunnanensis</name>
    <dbReference type="NCBI Taxonomy" id="152371"/>
    <lineage>
        <taxon>Eukaryota</taxon>
        <taxon>Viridiplantae</taxon>
        <taxon>Streptophyta</taxon>
        <taxon>Embryophyta</taxon>
        <taxon>Tracheophyta</taxon>
        <taxon>Spermatophyta</taxon>
        <taxon>Magnoliopsida</taxon>
        <taxon>Ranunculales</taxon>
        <taxon>Menispermaceae</taxon>
        <taxon>Menispermoideae</taxon>
        <taxon>Cissampelideae</taxon>
        <taxon>Stephania</taxon>
    </lineage>
</organism>
<protein>
    <recommendedName>
        <fullName evidence="5">Protein PHLOEM PROTEIN 2-LIKE A10</fullName>
    </recommendedName>
</protein>
<feature type="region of interest" description="Disordered" evidence="1">
    <location>
        <begin position="189"/>
        <end position="210"/>
    </location>
</feature>
<dbReference type="AlphaFoldDB" id="A0AAP0L4M8"/>
<evidence type="ECO:0000256" key="2">
    <source>
        <dbReference type="SAM" id="Phobius"/>
    </source>
</evidence>
<keyword evidence="2" id="KW-0812">Transmembrane</keyword>
<keyword evidence="2" id="KW-1133">Transmembrane helix</keyword>
<keyword evidence="4" id="KW-1185">Reference proteome</keyword>
<name>A0AAP0L4M8_9MAGN</name>
<feature type="region of interest" description="Disordered" evidence="1">
    <location>
        <begin position="122"/>
        <end position="149"/>
    </location>
</feature>
<feature type="transmembrane region" description="Helical" evidence="2">
    <location>
        <begin position="420"/>
        <end position="440"/>
    </location>
</feature>
<dbReference type="InterPro" id="IPR019141">
    <property type="entry name" value="DUF2045"/>
</dbReference>
<feature type="transmembrane region" description="Helical" evidence="2">
    <location>
        <begin position="20"/>
        <end position="37"/>
    </location>
</feature>
<keyword evidence="2" id="KW-0472">Membrane</keyword>
<feature type="compositionally biased region" description="Low complexity" evidence="1">
    <location>
        <begin position="189"/>
        <end position="198"/>
    </location>
</feature>
<dbReference type="PANTHER" id="PTHR21477:SF12">
    <property type="entry name" value="PROTEIN PHLOEM PROTEIN 2-LIKE A10"/>
    <property type="match status" value="1"/>
</dbReference>
<feature type="compositionally biased region" description="Gly residues" evidence="1">
    <location>
        <begin position="127"/>
        <end position="145"/>
    </location>
</feature>
<dbReference type="PANTHER" id="PTHR21477">
    <property type="entry name" value="ZGC:172139"/>
    <property type="match status" value="1"/>
</dbReference>
<reference evidence="3 4" key="1">
    <citation type="submission" date="2024-01" db="EMBL/GenBank/DDBJ databases">
        <title>Genome assemblies of Stephania.</title>
        <authorList>
            <person name="Yang L."/>
        </authorList>
    </citation>
    <scope>NUCLEOTIDE SEQUENCE [LARGE SCALE GENOMIC DNA]</scope>
    <source>
        <strain evidence="3">YNDBR</strain>
        <tissue evidence="3">Leaf</tissue>
    </source>
</reference>
<dbReference type="EMBL" id="JBBNAF010000002">
    <property type="protein sequence ID" value="KAK9163638.1"/>
    <property type="molecule type" value="Genomic_DNA"/>
</dbReference>
<evidence type="ECO:0000256" key="1">
    <source>
        <dbReference type="SAM" id="MobiDB-lite"/>
    </source>
</evidence>
<dbReference type="Proteomes" id="UP001420932">
    <property type="component" value="Unassembled WGS sequence"/>
</dbReference>
<feature type="region of interest" description="Disordered" evidence="1">
    <location>
        <begin position="295"/>
        <end position="315"/>
    </location>
</feature>